<feature type="region of interest" description="Disordered" evidence="1">
    <location>
        <begin position="38"/>
        <end position="87"/>
    </location>
</feature>
<evidence type="ECO:0000256" key="1">
    <source>
        <dbReference type="SAM" id="MobiDB-lite"/>
    </source>
</evidence>
<reference evidence="2 3" key="1">
    <citation type="journal article" date="2020" name="BMC Genomics">
        <title>Correction to: Identification and distribution of gene clusters required for synthesis of sphingolipid metabolism inhibitors in diverse species of the filamentous fungus Fusarium.</title>
        <authorList>
            <person name="Kim H.S."/>
            <person name="Lohmar J.M."/>
            <person name="Busman M."/>
            <person name="Brown D.W."/>
            <person name="Naumann T.A."/>
            <person name="Divon H.H."/>
            <person name="Lysoe E."/>
            <person name="Uhlig S."/>
            <person name="Proctor R.H."/>
        </authorList>
    </citation>
    <scope>NUCLEOTIDE SEQUENCE [LARGE SCALE GENOMIC DNA]</scope>
    <source>
        <strain evidence="2 3">NRRL 25214</strain>
    </source>
</reference>
<feature type="compositionally biased region" description="Low complexity" evidence="1">
    <location>
        <begin position="73"/>
        <end position="87"/>
    </location>
</feature>
<feature type="region of interest" description="Disordered" evidence="1">
    <location>
        <begin position="1"/>
        <end position="24"/>
    </location>
</feature>
<accession>A0A8H4ZFJ9</accession>
<name>A0A8H4ZFJ9_9HYPO</name>
<comment type="caution">
    <text evidence="2">The sequence shown here is derived from an EMBL/GenBank/DDBJ whole genome shotgun (WGS) entry which is preliminary data.</text>
</comment>
<evidence type="ECO:0000313" key="2">
    <source>
        <dbReference type="EMBL" id="KAF5244830.1"/>
    </source>
</evidence>
<dbReference type="AlphaFoldDB" id="A0A8H4ZFJ9"/>
<dbReference type="EMBL" id="JABEVY010000170">
    <property type="protein sequence ID" value="KAF5244830.1"/>
    <property type="molecule type" value="Genomic_DNA"/>
</dbReference>
<dbReference type="Proteomes" id="UP000573603">
    <property type="component" value="Unassembled WGS sequence"/>
</dbReference>
<evidence type="ECO:0000313" key="3">
    <source>
        <dbReference type="Proteomes" id="UP000573603"/>
    </source>
</evidence>
<organism evidence="2 3">
    <name type="scientific">Fusarium anthophilum</name>
    <dbReference type="NCBI Taxonomy" id="48485"/>
    <lineage>
        <taxon>Eukaryota</taxon>
        <taxon>Fungi</taxon>
        <taxon>Dikarya</taxon>
        <taxon>Ascomycota</taxon>
        <taxon>Pezizomycotina</taxon>
        <taxon>Sordariomycetes</taxon>
        <taxon>Hypocreomycetidae</taxon>
        <taxon>Hypocreales</taxon>
        <taxon>Nectriaceae</taxon>
        <taxon>Fusarium</taxon>
        <taxon>Fusarium fujikuroi species complex</taxon>
    </lineage>
</organism>
<keyword evidence="3" id="KW-1185">Reference proteome</keyword>
<proteinExistence type="predicted"/>
<protein>
    <submittedName>
        <fullName evidence="2">Uncharacterized protein</fullName>
    </submittedName>
</protein>
<feature type="compositionally biased region" description="Basic and acidic residues" evidence="1">
    <location>
        <begin position="54"/>
        <end position="65"/>
    </location>
</feature>
<gene>
    <name evidence="2" type="ORF">FANTH_7597</name>
</gene>
<sequence length="87" mass="9124">MQPSPTRQHTDTIMDPNIPPPPNIDDLLVIVERFMASDDAGLPGGTATQAEIDEAQKGSVDKGEPVKPGPWPTSKKTSSSSSTAPKG</sequence>